<gene>
    <name evidence="1" type="ORF">SEV965_LOCUS520</name>
</gene>
<comment type="caution">
    <text evidence="1">The sequence shown here is derived from an EMBL/GenBank/DDBJ whole genome shotgun (WGS) entry which is preliminary data.</text>
</comment>
<evidence type="ECO:0000313" key="1">
    <source>
        <dbReference type="EMBL" id="CAF0798814.1"/>
    </source>
</evidence>
<dbReference type="Proteomes" id="UP000663889">
    <property type="component" value="Unassembled WGS sequence"/>
</dbReference>
<name>A0A813SFT7_9BILA</name>
<evidence type="ECO:0000313" key="2">
    <source>
        <dbReference type="Proteomes" id="UP000663889"/>
    </source>
</evidence>
<proteinExistence type="predicted"/>
<reference evidence="1" key="1">
    <citation type="submission" date="2021-02" db="EMBL/GenBank/DDBJ databases">
        <authorList>
            <person name="Nowell W R."/>
        </authorList>
    </citation>
    <scope>NUCLEOTIDE SEQUENCE</scope>
</reference>
<accession>A0A813SFT7</accession>
<dbReference type="EMBL" id="CAJNOU010000008">
    <property type="protein sequence ID" value="CAF0798814.1"/>
    <property type="molecule type" value="Genomic_DNA"/>
</dbReference>
<dbReference type="AlphaFoldDB" id="A0A813SFT7"/>
<organism evidence="1 2">
    <name type="scientific">Rotaria sordida</name>
    <dbReference type="NCBI Taxonomy" id="392033"/>
    <lineage>
        <taxon>Eukaryota</taxon>
        <taxon>Metazoa</taxon>
        <taxon>Spiralia</taxon>
        <taxon>Gnathifera</taxon>
        <taxon>Rotifera</taxon>
        <taxon>Eurotatoria</taxon>
        <taxon>Bdelloidea</taxon>
        <taxon>Philodinida</taxon>
        <taxon>Philodinidae</taxon>
        <taxon>Rotaria</taxon>
    </lineage>
</organism>
<sequence>MEDTKQFWNTILDYSGNAMTYTEADFELSQVYKCVDSNQDEEIKDVISMGVADGKREPISILDHIEKQGRVLPSRVIVNDISDTLFDQAKANLVNGGWHCNMEDTKQFWDSILDYSGSAMTYTQADFELSQVYKCVDSNQGEQIKDVISMGVADGLREPISILDHIEKQGRVLPSRVIVNDISDTLFDQAKVNLVNGGWVKKIGNEIIYFLGKIDDIKTELVKETKVRLGILGVYNLGYLPQALNLYQQNANIIGTKFNAYPVYLNNDKDNLILEHGETITFDITNLSDDIINQINNNVDQKKTIKAIYDKFLETGWVHDRE</sequence>
<protein>
    <submittedName>
        <fullName evidence="1">Uncharacterized protein</fullName>
    </submittedName>
</protein>